<evidence type="ECO:0000313" key="3">
    <source>
        <dbReference type="Proteomes" id="UP000464495"/>
    </source>
</evidence>
<evidence type="ECO:0000313" key="2">
    <source>
        <dbReference type="EMBL" id="QHQ35314.1"/>
    </source>
</evidence>
<evidence type="ECO:0008006" key="4">
    <source>
        <dbReference type="Google" id="ProtNLM"/>
    </source>
</evidence>
<feature type="chain" id="PRO_5026955246" description="DUF2125 domain-containing protein" evidence="1">
    <location>
        <begin position="31"/>
        <end position="318"/>
    </location>
</feature>
<dbReference type="EMBL" id="CP046620">
    <property type="protein sequence ID" value="QHQ35314.1"/>
    <property type="molecule type" value="Genomic_DNA"/>
</dbReference>
<dbReference type="Proteomes" id="UP000464495">
    <property type="component" value="Chromosome"/>
</dbReference>
<dbReference type="AlphaFoldDB" id="A0A6P1SXB3"/>
<organism evidence="2 3">
    <name type="scientific">Algicella marina</name>
    <dbReference type="NCBI Taxonomy" id="2683284"/>
    <lineage>
        <taxon>Bacteria</taxon>
        <taxon>Pseudomonadati</taxon>
        <taxon>Pseudomonadota</taxon>
        <taxon>Alphaproteobacteria</taxon>
        <taxon>Rhodobacterales</taxon>
        <taxon>Paracoccaceae</taxon>
        <taxon>Algicella</taxon>
    </lineage>
</organism>
<protein>
    <recommendedName>
        <fullName evidence="4">DUF2125 domain-containing protein</fullName>
    </recommendedName>
</protein>
<gene>
    <name evidence="2" type="ORF">GO499_08935</name>
</gene>
<dbReference type="KEGG" id="amaq:GO499_08935"/>
<keyword evidence="1" id="KW-0732">Signal</keyword>
<evidence type="ECO:0000256" key="1">
    <source>
        <dbReference type="SAM" id="SignalP"/>
    </source>
</evidence>
<dbReference type="RefSeq" id="WP_161861879.1">
    <property type="nucleotide sequence ID" value="NZ_CP046620.1"/>
</dbReference>
<name>A0A6P1SXB3_9RHOB</name>
<sequence length="318" mass="34300">MFPAFLENARVSRLFRLLVATCLLAGPAAAEPDFRSCEETRLDLAGFISNKSVDFGSPLVFEDGTCIQRDVTVELRDERLRFTADEVRWQRQGLRLEAGVPQSGSLNLQATGIRTGTLSGNRLVDYHQTLRNENFPSTFSLDLAYDADAQRLTVTRAEALLPGDNSVALTDLAITSGPLNADTQPMIFLSTLKLENLAVSVVSHGLFENIALLPLLTALAGHDLDPEAELTRALQQAETFLAAVPADAIPAASRKALESLLADMPTPFGKLMVRIDAPAGFGMANLVPMMRKPGPEALATTLGAVDIAIRYTPTRGPQ</sequence>
<reference evidence="2 3" key="1">
    <citation type="submission" date="2019-12" db="EMBL/GenBank/DDBJ databases">
        <title>Complete genome sequence of Algicella marina strain 9Alg 56(T) isolated from the red alga Tichocarpus crinitus.</title>
        <authorList>
            <person name="Kim S.-G."/>
            <person name="Nedashkovskaya O.I."/>
        </authorList>
    </citation>
    <scope>NUCLEOTIDE SEQUENCE [LARGE SCALE GENOMIC DNA]</scope>
    <source>
        <strain evidence="2 3">9Alg 56</strain>
    </source>
</reference>
<accession>A0A6P1SXB3</accession>
<feature type="signal peptide" evidence="1">
    <location>
        <begin position="1"/>
        <end position="30"/>
    </location>
</feature>
<proteinExistence type="predicted"/>
<keyword evidence="3" id="KW-1185">Reference proteome</keyword>